<dbReference type="SUPFAM" id="SSF57716">
    <property type="entry name" value="Glucocorticoid receptor-like (DNA-binding domain)"/>
    <property type="match status" value="1"/>
</dbReference>
<gene>
    <name evidence="18" type="ORF">GCM10022204_11320</name>
</gene>
<comment type="catalytic activity">
    <reaction evidence="14">
        <text>2'-deoxyribonucleotide-(2'-deoxyribose 5'-phosphate)-2'-deoxyribonucleotide-DNA = a 3'-end 2'-deoxyribonucleotide-(2,3-dehydro-2,3-deoxyribose 5'-phosphate)-DNA + a 5'-end 5'-phospho-2'-deoxyribonucleoside-DNA + H(+)</text>
        <dbReference type="Rhea" id="RHEA:66592"/>
        <dbReference type="Rhea" id="RHEA-COMP:13180"/>
        <dbReference type="Rhea" id="RHEA-COMP:16897"/>
        <dbReference type="Rhea" id="RHEA-COMP:17067"/>
        <dbReference type="ChEBI" id="CHEBI:15378"/>
        <dbReference type="ChEBI" id="CHEBI:136412"/>
        <dbReference type="ChEBI" id="CHEBI:157695"/>
        <dbReference type="ChEBI" id="CHEBI:167181"/>
        <dbReference type="EC" id="4.2.99.18"/>
    </reaction>
</comment>
<dbReference type="InterPro" id="IPR012319">
    <property type="entry name" value="FPG_cat"/>
</dbReference>
<dbReference type="InterPro" id="IPR015886">
    <property type="entry name" value="H2TH_FPG"/>
</dbReference>
<evidence type="ECO:0000256" key="5">
    <source>
        <dbReference type="ARBA" id="ARBA00022763"/>
    </source>
</evidence>
<dbReference type="RefSeq" id="WP_344811329.1">
    <property type="nucleotide sequence ID" value="NZ_BAAAYX010000003.1"/>
</dbReference>
<dbReference type="Pfam" id="PF06827">
    <property type="entry name" value="zf-FPG_IleRS"/>
    <property type="match status" value="1"/>
</dbReference>
<dbReference type="InterPro" id="IPR000214">
    <property type="entry name" value="Znf_DNA_glyclase/AP_lyase"/>
</dbReference>
<evidence type="ECO:0000313" key="18">
    <source>
        <dbReference type="EMBL" id="GAA3697110.1"/>
    </source>
</evidence>
<keyword evidence="11" id="KW-0456">Lyase</keyword>
<keyword evidence="13" id="KW-0326">Glycosidase</keyword>
<evidence type="ECO:0000256" key="4">
    <source>
        <dbReference type="ARBA" id="ARBA00022723"/>
    </source>
</evidence>
<accession>A0ABP7CZ03</accession>
<dbReference type="SUPFAM" id="SSF46946">
    <property type="entry name" value="S13-like H2TH domain"/>
    <property type="match status" value="1"/>
</dbReference>
<dbReference type="CDD" id="cd08970">
    <property type="entry name" value="AcNei1_N"/>
    <property type="match status" value="1"/>
</dbReference>
<dbReference type="PROSITE" id="PS51066">
    <property type="entry name" value="ZF_FPG_2"/>
    <property type="match status" value="1"/>
</dbReference>
<evidence type="ECO:0000313" key="19">
    <source>
        <dbReference type="Proteomes" id="UP001500051"/>
    </source>
</evidence>
<dbReference type="Gene3D" id="1.10.8.50">
    <property type="match status" value="1"/>
</dbReference>
<organism evidence="18 19">
    <name type="scientific">Microlunatus aurantiacus</name>
    <dbReference type="NCBI Taxonomy" id="446786"/>
    <lineage>
        <taxon>Bacteria</taxon>
        <taxon>Bacillati</taxon>
        <taxon>Actinomycetota</taxon>
        <taxon>Actinomycetes</taxon>
        <taxon>Propionibacteriales</taxon>
        <taxon>Propionibacteriaceae</taxon>
        <taxon>Microlunatus</taxon>
    </lineage>
</organism>
<keyword evidence="5" id="KW-0227">DNA damage</keyword>
<evidence type="ECO:0000256" key="6">
    <source>
        <dbReference type="ARBA" id="ARBA00022771"/>
    </source>
</evidence>
<keyword evidence="19" id="KW-1185">Reference proteome</keyword>
<sequence length="270" mass="29755">MPEGHTLHRLANQQTAAFRDRVVAVSSPQGRFSDGAALLDGRRLLRVSAYGKHLFQHYEGRLVTHVHLGLYGKFVTGTSAPPPPRGALRMRIETAEPELPVHWTDLRGAITCEVLPDPAGVRTIVAGLGPDPLRRNTDHGVAAFDRIHRSKVAVGAQLMDQARIAGIGNVYRAEILFRHGISPFRPGTGLTPEDWAALWPDLVVLMRAGVRSGRIVTTDQADRPGGRVRRETAHYVYRRDGLPCRRCGTPVSRTEMVGRNLFWCGVCQPS</sequence>
<reference evidence="19" key="1">
    <citation type="journal article" date="2019" name="Int. J. Syst. Evol. Microbiol.">
        <title>The Global Catalogue of Microorganisms (GCM) 10K type strain sequencing project: providing services to taxonomists for standard genome sequencing and annotation.</title>
        <authorList>
            <consortium name="The Broad Institute Genomics Platform"/>
            <consortium name="The Broad Institute Genome Sequencing Center for Infectious Disease"/>
            <person name="Wu L."/>
            <person name="Ma J."/>
        </authorList>
    </citation>
    <scope>NUCLEOTIDE SEQUENCE [LARGE SCALE GENOMIC DNA]</scope>
    <source>
        <strain evidence="19">JCM 16548</strain>
    </source>
</reference>
<protein>
    <recommendedName>
        <fullName evidence="3">DNA-(apurinic or apyrimidinic site) lyase</fullName>
        <ecNumber evidence="3">4.2.99.18</ecNumber>
    </recommendedName>
</protein>
<evidence type="ECO:0000256" key="3">
    <source>
        <dbReference type="ARBA" id="ARBA00012720"/>
    </source>
</evidence>
<proteinExistence type="inferred from homology"/>
<keyword evidence="9" id="KW-0238">DNA-binding</keyword>
<dbReference type="InterPro" id="IPR010979">
    <property type="entry name" value="Ribosomal_uS13-like_H2TH"/>
</dbReference>
<keyword evidence="10" id="KW-0234">DNA repair</keyword>
<dbReference type="InterPro" id="IPR015887">
    <property type="entry name" value="DNA_glyclase_Znf_dom_DNA_BS"/>
</dbReference>
<dbReference type="InterPro" id="IPR010663">
    <property type="entry name" value="Znf_FPG/IleRS"/>
</dbReference>
<evidence type="ECO:0000256" key="14">
    <source>
        <dbReference type="ARBA" id="ARBA00044632"/>
    </source>
</evidence>
<comment type="cofactor">
    <cofactor evidence="1">
        <name>Zn(2+)</name>
        <dbReference type="ChEBI" id="CHEBI:29105"/>
    </cofactor>
</comment>
<dbReference type="EC" id="4.2.99.18" evidence="3"/>
<feature type="domain" description="FPG-type" evidence="16">
    <location>
        <begin position="235"/>
        <end position="269"/>
    </location>
</feature>
<evidence type="ECO:0000256" key="8">
    <source>
        <dbReference type="ARBA" id="ARBA00022833"/>
    </source>
</evidence>
<dbReference type="PANTHER" id="PTHR42697">
    <property type="entry name" value="ENDONUCLEASE 8"/>
    <property type="match status" value="1"/>
</dbReference>
<dbReference type="EMBL" id="BAAAYX010000003">
    <property type="protein sequence ID" value="GAA3697110.1"/>
    <property type="molecule type" value="Genomic_DNA"/>
</dbReference>
<evidence type="ECO:0000256" key="12">
    <source>
        <dbReference type="ARBA" id="ARBA00023268"/>
    </source>
</evidence>
<dbReference type="Pfam" id="PF01149">
    <property type="entry name" value="Fapy_DNA_glyco"/>
    <property type="match status" value="1"/>
</dbReference>
<dbReference type="PROSITE" id="PS51068">
    <property type="entry name" value="FPG_CAT"/>
    <property type="match status" value="1"/>
</dbReference>
<dbReference type="SMART" id="SM00898">
    <property type="entry name" value="Fapy_DNA_glyco"/>
    <property type="match status" value="1"/>
</dbReference>
<evidence type="ECO:0000259" key="16">
    <source>
        <dbReference type="PROSITE" id="PS51066"/>
    </source>
</evidence>
<name>A0ABP7CZ03_9ACTN</name>
<keyword evidence="8" id="KW-0862">Zinc</keyword>
<keyword evidence="7" id="KW-0378">Hydrolase</keyword>
<evidence type="ECO:0000256" key="15">
    <source>
        <dbReference type="PROSITE-ProRule" id="PRU00391"/>
    </source>
</evidence>
<evidence type="ECO:0000256" key="9">
    <source>
        <dbReference type="ARBA" id="ARBA00023125"/>
    </source>
</evidence>
<dbReference type="Gene3D" id="3.20.190.10">
    <property type="entry name" value="MutM-like, N-terminal"/>
    <property type="match status" value="1"/>
</dbReference>
<dbReference type="SMART" id="SM01232">
    <property type="entry name" value="H2TH"/>
    <property type="match status" value="1"/>
</dbReference>
<evidence type="ECO:0000259" key="17">
    <source>
        <dbReference type="PROSITE" id="PS51068"/>
    </source>
</evidence>
<comment type="similarity">
    <text evidence="2">Belongs to the FPG family.</text>
</comment>
<keyword evidence="4" id="KW-0479">Metal-binding</keyword>
<keyword evidence="12" id="KW-0511">Multifunctional enzyme</keyword>
<evidence type="ECO:0000256" key="11">
    <source>
        <dbReference type="ARBA" id="ARBA00023239"/>
    </source>
</evidence>
<dbReference type="Proteomes" id="UP001500051">
    <property type="component" value="Unassembled WGS sequence"/>
</dbReference>
<dbReference type="SUPFAM" id="SSF81624">
    <property type="entry name" value="N-terminal domain of MutM-like DNA repair proteins"/>
    <property type="match status" value="1"/>
</dbReference>
<evidence type="ECO:0000256" key="2">
    <source>
        <dbReference type="ARBA" id="ARBA00009409"/>
    </source>
</evidence>
<dbReference type="InterPro" id="IPR035937">
    <property type="entry name" value="FPG_N"/>
</dbReference>
<feature type="domain" description="Formamidopyrimidine-DNA glycosylase catalytic" evidence="17">
    <location>
        <begin position="1"/>
        <end position="110"/>
    </location>
</feature>
<dbReference type="Pfam" id="PF06831">
    <property type="entry name" value="H2TH"/>
    <property type="match status" value="1"/>
</dbReference>
<keyword evidence="6 15" id="KW-0863">Zinc-finger</keyword>
<evidence type="ECO:0000256" key="1">
    <source>
        <dbReference type="ARBA" id="ARBA00001947"/>
    </source>
</evidence>
<evidence type="ECO:0000256" key="10">
    <source>
        <dbReference type="ARBA" id="ARBA00023204"/>
    </source>
</evidence>
<dbReference type="PANTHER" id="PTHR42697:SF3">
    <property type="entry name" value="ENDONUCLEASE 8 1"/>
    <property type="match status" value="1"/>
</dbReference>
<evidence type="ECO:0000256" key="7">
    <source>
        <dbReference type="ARBA" id="ARBA00022801"/>
    </source>
</evidence>
<evidence type="ECO:0000256" key="13">
    <source>
        <dbReference type="ARBA" id="ARBA00023295"/>
    </source>
</evidence>
<dbReference type="PROSITE" id="PS01242">
    <property type="entry name" value="ZF_FPG_1"/>
    <property type="match status" value="1"/>
</dbReference>
<comment type="caution">
    <text evidence="18">The sequence shown here is derived from an EMBL/GenBank/DDBJ whole genome shotgun (WGS) entry which is preliminary data.</text>
</comment>